<keyword evidence="10" id="KW-1185">Reference proteome</keyword>
<dbReference type="Pfam" id="PF06808">
    <property type="entry name" value="DctM"/>
    <property type="match status" value="1"/>
</dbReference>
<dbReference type="GO" id="GO:0022857">
    <property type="term" value="F:transmembrane transporter activity"/>
    <property type="evidence" value="ECO:0007669"/>
    <property type="project" value="UniProtKB-UniRule"/>
</dbReference>
<dbReference type="Proteomes" id="UP000244940">
    <property type="component" value="Unassembled WGS sequence"/>
</dbReference>
<organism evidence="9 10">
    <name type="scientific">Pararhodobacter marinus</name>
    <dbReference type="NCBI Taxonomy" id="2184063"/>
    <lineage>
        <taxon>Bacteria</taxon>
        <taxon>Pseudomonadati</taxon>
        <taxon>Pseudomonadota</taxon>
        <taxon>Alphaproteobacteria</taxon>
        <taxon>Rhodobacterales</taxon>
        <taxon>Paracoccaceae</taxon>
        <taxon>Pararhodobacter</taxon>
    </lineage>
</organism>
<feature type="transmembrane region" description="Helical" evidence="7">
    <location>
        <begin position="216"/>
        <end position="236"/>
    </location>
</feature>
<dbReference type="InterPro" id="IPR004681">
    <property type="entry name" value="TRAP_DctM"/>
</dbReference>
<proteinExistence type="inferred from homology"/>
<name>A0A2U2CD69_9RHOB</name>
<keyword evidence="4 7" id="KW-0812">Transmembrane</keyword>
<feature type="transmembrane region" description="Helical" evidence="7">
    <location>
        <begin position="96"/>
        <end position="117"/>
    </location>
</feature>
<sequence length="429" mass="45384">MTVMLCALALLFLLLFLEVPIALAMLAIGVGGFAWIVDWGPAGYMAADTAYRTVHNFNMSVIPLFMLMGNLISRAEISKELFDLAYRFVGHRRGGLAISTIIAGGMFAAVCGSSLASSATMGRVAYPSMKRYRYDDSLAAGSIAAAGTLGIMIPPSVVLIVYGILTQSDIGKLFIAGILPGLLGAVLYVGAVVVTTAINPAAGPAGESSSWRERIVALRSVGSVILLFGLVIGGIYGNVFTPTEAAGVGAVGALAIAAWRRKLTPRILLETLGQTAIMSASIFFVLVGAQIFGNFINVAGFTAALNSFVNGLDLPAWAMMLVIVVMYLILGCVLESMSMLLLTIPITFPLILHLGYDPIWFGILVVTLVEVALITPPVGMNIYVLQGVLPKVSLRKMFRGVTPFVIADAIRILLLILVPGLALWLPGMM</sequence>
<keyword evidence="7" id="KW-0813">Transport</keyword>
<feature type="domain" description="TRAP C4-dicarboxylate transport system permease DctM subunit" evidence="8">
    <location>
        <begin position="8"/>
        <end position="421"/>
    </location>
</feature>
<comment type="function">
    <text evidence="7">Part of the tripartite ATP-independent periplasmic (TRAP) transport system.</text>
</comment>
<feature type="transmembrane region" description="Helical" evidence="7">
    <location>
        <begin position="138"/>
        <end position="164"/>
    </location>
</feature>
<feature type="transmembrane region" description="Helical" evidence="7">
    <location>
        <begin position="362"/>
        <end position="384"/>
    </location>
</feature>
<dbReference type="EMBL" id="QEYD01000004">
    <property type="protein sequence ID" value="PWE29792.1"/>
    <property type="molecule type" value="Genomic_DNA"/>
</dbReference>
<evidence type="ECO:0000256" key="1">
    <source>
        <dbReference type="ARBA" id="ARBA00004429"/>
    </source>
</evidence>
<keyword evidence="5 7" id="KW-1133">Transmembrane helix</keyword>
<comment type="similarity">
    <text evidence="7">Belongs to the TRAP transporter large permease family.</text>
</comment>
<comment type="subunit">
    <text evidence="7">The complex comprises the extracytoplasmic solute receptor protein and the two transmembrane proteins.</text>
</comment>
<protein>
    <recommendedName>
        <fullName evidence="7">TRAP transporter large permease protein</fullName>
    </recommendedName>
</protein>
<comment type="caution">
    <text evidence="9">The sequence shown here is derived from an EMBL/GenBank/DDBJ whole genome shotgun (WGS) entry which is preliminary data.</text>
</comment>
<dbReference type="RefSeq" id="WP_109532905.1">
    <property type="nucleotide sequence ID" value="NZ_CAXRBA010000135.1"/>
</dbReference>
<feature type="transmembrane region" description="Helical" evidence="7">
    <location>
        <begin position="339"/>
        <end position="356"/>
    </location>
</feature>
<evidence type="ECO:0000313" key="9">
    <source>
        <dbReference type="EMBL" id="PWE29792.1"/>
    </source>
</evidence>
<dbReference type="AlphaFoldDB" id="A0A2U2CD69"/>
<feature type="transmembrane region" description="Helical" evidence="7">
    <location>
        <begin position="405"/>
        <end position="425"/>
    </location>
</feature>
<evidence type="ECO:0000256" key="2">
    <source>
        <dbReference type="ARBA" id="ARBA00022475"/>
    </source>
</evidence>
<evidence type="ECO:0000259" key="8">
    <source>
        <dbReference type="Pfam" id="PF06808"/>
    </source>
</evidence>
<dbReference type="NCBIfam" id="TIGR00786">
    <property type="entry name" value="dctM"/>
    <property type="match status" value="1"/>
</dbReference>
<feature type="transmembrane region" description="Helical" evidence="7">
    <location>
        <begin position="170"/>
        <end position="195"/>
    </location>
</feature>
<gene>
    <name evidence="9" type="ORF">C4N9_08630</name>
</gene>
<keyword evidence="3 7" id="KW-0997">Cell inner membrane</keyword>
<evidence type="ECO:0000256" key="5">
    <source>
        <dbReference type="ARBA" id="ARBA00022989"/>
    </source>
</evidence>
<comment type="subcellular location">
    <subcellularLocation>
        <location evidence="1 7">Cell inner membrane</location>
        <topology evidence="1 7">Multi-pass membrane protein</topology>
    </subcellularLocation>
</comment>
<keyword evidence="2" id="KW-1003">Cell membrane</keyword>
<dbReference type="PANTHER" id="PTHR33362:SF5">
    <property type="entry name" value="C4-DICARBOXYLATE TRAP TRANSPORTER LARGE PERMEASE PROTEIN DCTM"/>
    <property type="match status" value="1"/>
</dbReference>
<evidence type="ECO:0000256" key="4">
    <source>
        <dbReference type="ARBA" id="ARBA00022692"/>
    </source>
</evidence>
<evidence type="ECO:0000256" key="3">
    <source>
        <dbReference type="ARBA" id="ARBA00022519"/>
    </source>
</evidence>
<dbReference type="PIRSF" id="PIRSF006066">
    <property type="entry name" value="HI0050"/>
    <property type="match status" value="1"/>
</dbReference>
<feature type="transmembrane region" description="Helical" evidence="7">
    <location>
        <begin position="271"/>
        <end position="296"/>
    </location>
</feature>
<dbReference type="InterPro" id="IPR010656">
    <property type="entry name" value="DctM"/>
</dbReference>
<dbReference type="GO" id="GO:0005886">
    <property type="term" value="C:plasma membrane"/>
    <property type="evidence" value="ECO:0007669"/>
    <property type="project" value="UniProtKB-SubCell"/>
</dbReference>
<evidence type="ECO:0000313" key="10">
    <source>
        <dbReference type="Proteomes" id="UP000244940"/>
    </source>
</evidence>
<keyword evidence="6 7" id="KW-0472">Membrane</keyword>
<evidence type="ECO:0000256" key="7">
    <source>
        <dbReference type="RuleBase" id="RU369079"/>
    </source>
</evidence>
<evidence type="ECO:0000256" key="6">
    <source>
        <dbReference type="ARBA" id="ARBA00023136"/>
    </source>
</evidence>
<dbReference type="OrthoDB" id="9790209at2"/>
<dbReference type="PANTHER" id="PTHR33362">
    <property type="entry name" value="SIALIC ACID TRAP TRANSPORTER PERMEASE PROTEIN SIAT-RELATED"/>
    <property type="match status" value="1"/>
</dbReference>
<dbReference type="GeneID" id="94364955"/>
<comment type="caution">
    <text evidence="7">Lacks conserved residue(s) required for the propagation of feature annotation.</text>
</comment>
<reference evidence="9 10" key="1">
    <citation type="submission" date="2018-05" db="EMBL/GenBank/DDBJ databases">
        <title>Pararhodobacter marina sp. nov., isolated from deep-sea water of the Indian Ocean.</title>
        <authorList>
            <person name="Lai Q.Sr."/>
            <person name="Liu X."/>
            <person name="Shao Z."/>
        </authorList>
    </citation>
    <scope>NUCLEOTIDE SEQUENCE [LARGE SCALE GENOMIC DNA]</scope>
    <source>
        <strain evidence="9 10">CIC4N-9</strain>
    </source>
</reference>
<accession>A0A2U2CD69</accession>
<feature type="transmembrane region" description="Helical" evidence="7">
    <location>
        <begin position="316"/>
        <end position="334"/>
    </location>
</feature>